<dbReference type="EMBL" id="BSFL01000002">
    <property type="protein sequence ID" value="GLK79689.1"/>
    <property type="molecule type" value="Genomic_DNA"/>
</dbReference>
<dbReference type="SUPFAM" id="SSF52242">
    <property type="entry name" value="Cobalamin (vitamin B12)-binding domain"/>
    <property type="match status" value="1"/>
</dbReference>
<accession>A0A9W6N5Z4</accession>
<dbReference type="GO" id="GO:0046872">
    <property type="term" value="F:metal ion binding"/>
    <property type="evidence" value="ECO:0007669"/>
    <property type="project" value="InterPro"/>
</dbReference>
<evidence type="ECO:0000256" key="1">
    <source>
        <dbReference type="ARBA" id="ARBA00001922"/>
    </source>
</evidence>
<evidence type="ECO:0000259" key="6">
    <source>
        <dbReference type="Pfam" id="PF01642"/>
    </source>
</evidence>
<dbReference type="GO" id="GO:0016866">
    <property type="term" value="F:intramolecular transferase activity"/>
    <property type="evidence" value="ECO:0007669"/>
    <property type="project" value="InterPro"/>
</dbReference>
<reference evidence="7" key="1">
    <citation type="journal article" date="2014" name="Int. J. Syst. Evol. Microbiol.">
        <title>Complete genome sequence of Corynebacterium casei LMG S-19264T (=DSM 44701T), isolated from a smear-ripened cheese.</title>
        <authorList>
            <consortium name="US DOE Joint Genome Institute (JGI-PGF)"/>
            <person name="Walter F."/>
            <person name="Albersmeier A."/>
            <person name="Kalinowski J."/>
            <person name="Ruckert C."/>
        </authorList>
    </citation>
    <scope>NUCLEOTIDE SEQUENCE</scope>
    <source>
        <strain evidence="7">VKM B-2748</strain>
    </source>
</reference>
<evidence type="ECO:0000256" key="3">
    <source>
        <dbReference type="ARBA" id="ARBA00022628"/>
    </source>
</evidence>
<dbReference type="SUPFAM" id="SSF51703">
    <property type="entry name" value="Cobalamin (vitamin B12)-dependent enzymes"/>
    <property type="match status" value="1"/>
</dbReference>
<evidence type="ECO:0000256" key="2">
    <source>
        <dbReference type="ARBA" id="ARBA00008465"/>
    </source>
</evidence>
<dbReference type="RefSeq" id="WP_271200189.1">
    <property type="nucleotide sequence ID" value="NZ_BSFL01000002.1"/>
</dbReference>
<dbReference type="PANTHER" id="PTHR48101:SF4">
    <property type="entry name" value="METHYLMALONYL-COA MUTASE, MITOCHONDRIAL"/>
    <property type="match status" value="1"/>
</dbReference>
<reference evidence="7" key="2">
    <citation type="submission" date="2023-01" db="EMBL/GenBank/DDBJ databases">
        <authorList>
            <person name="Sun Q."/>
            <person name="Evtushenko L."/>
        </authorList>
    </citation>
    <scope>NUCLEOTIDE SEQUENCE</scope>
    <source>
        <strain evidence="7">VKM B-2748</strain>
    </source>
</reference>
<comment type="similarity">
    <text evidence="2">Belongs to the methylmalonyl-CoA mutase family.</text>
</comment>
<evidence type="ECO:0000256" key="4">
    <source>
        <dbReference type="ARBA" id="ARBA00023235"/>
    </source>
</evidence>
<evidence type="ECO:0000313" key="7">
    <source>
        <dbReference type="EMBL" id="GLK79689.1"/>
    </source>
</evidence>
<dbReference type="AlphaFoldDB" id="A0A9W6N5Z4"/>
<dbReference type="Gene3D" id="3.40.50.280">
    <property type="entry name" value="Cobalamin-binding domain"/>
    <property type="match status" value="1"/>
</dbReference>
<dbReference type="InterPro" id="IPR006099">
    <property type="entry name" value="MeMalonylCoA_mutase_a/b_cat"/>
</dbReference>
<dbReference type="InterPro" id="IPR036724">
    <property type="entry name" value="Cobalamin-bd_sf"/>
</dbReference>
<sequence length="663" mass="68131">MTTASTTASATAFAGDFANASRDAWLAAAEAALKGRPLDGVISRRTLDGLAVDAITERVPPRVVVGRPAGARWVAMTRIDIGDPAAANAQALEDLNNGAAGLSLVFGEPGTSAGVAADTLDRLDQALEGVLLDLAPIHLDVAPFGGRQSAALATALVERRKIDPASVSILFGVDVLRDLVRTGALPRSWEAMCGRVAGAITGLSRRGFTSPVLTICGRSWHNAGASEVQELAGVLASATEHVRGLVAAGLSVETAADAVSFTLACDAEQFASIAKLRTLRLLWAAWRRESGLPDRPVHIHVETSRRMMTLRDPHTNMVRTTIAAFAAGAGGADSIVVLPFTSAFGASDWDARRIARNAQAIILEESNVHRVADPSAGAGAIEAFTDALADAAWGLFREVEAGGGMLAALTEGSWQQRLADARAARSAAIARRSAPIVGVSEFPQAGPPLAVVSEAGPAVAAAPALKPLAVEITDDVAGFDAMVSAYHDGASFADIRAASKPIPSVVAHPIATERLAEPFETLRARNEAAPSPPSAFLALVGPIARHSGRAGFIRNLLVAGGVDAVDGPVGAEPEAVAEAWSATRAPLAILCGSDDGYAQVGAALAAALKARGATVWLAGKPREGRDELAAAGVARFVAAGDDALDILRSVVDLPNRQSAGAAR</sequence>
<protein>
    <submittedName>
        <fullName evidence="7">Methylmalonyl-CoA mutase</fullName>
    </submittedName>
</protein>
<dbReference type="InterPro" id="IPR016176">
    <property type="entry name" value="Cbl-dep_enz_cat"/>
</dbReference>
<dbReference type="Gene3D" id="3.20.20.240">
    <property type="entry name" value="Methylmalonyl-CoA mutase"/>
    <property type="match status" value="1"/>
</dbReference>
<dbReference type="PANTHER" id="PTHR48101">
    <property type="entry name" value="METHYLMALONYL-COA MUTASE, MITOCHONDRIAL-RELATED"/>
    <property type="match status" value="1"/>
</dbReference>
<comment type="cofactor">
    <cofactor evidence="1">
        <name>adenosylcob(III)alamin</name>
        <dbReference type="ChEBI" id="CHEBI:18408"/>
    </cofactor>
</comment>
<feature type="domain" description="Methylmalonyl-CoA mutase alpha/beta chain catalytic" evidence="6">
    <location>
        <begin position="72"/>
        <end position="443"/>
    </location>
</feature>
<dbReference type="Pfam" id="PF01642">
    <property type="entry name" value="MM_CoA_mutase"/>
    <property type="match status" value="1"/>
</dbReference>
<comment type="caution">
    <text evidence="7">The sequence shown here is derived from an EMBL/GenBank/DDBJ whole genome shotgun (WGS) entry which is preliminary data.</text>
</comment>
<dbReference type="GO" id="GO:0031419">
    <property type="term" value="F:cobalamin binding"/>
    <property type="evidence" value="ECO:0007669"/>
    <property type="project" value="UniProtKB-KW"/>
</dbReference>
<keyword evidence="4" id="KW-0413">Isomerase</keyword>
<keyword evidence="3" id="KW-0846">Cobalamin</keyword>
<gene>
    <name evidence="7" type="ORF">GCM10008174_14300</name>
</gene>
<evidence type="ECO:0000256" key="5">
    <source>
        <dbReference type="ARBA" id="ARBA00023285"/>
    </source>
</evidence>
<dbReference type="Proteomes" id="UP001143309">
    <property type="component" value="Unassembled WGS sequence"/>
</dbReference>
<organism evidence="7 8">
    <name type="scientific">Methylopila turkensis</name>
    <dbReference type="NCBI Taxonomy" id="1437816"/>
    <lineage>
        <taxon>Bacteria</taxon>
        <taxon>Pseudomonadati</taxon>
        <taxon>Pseudomonadota</taxon>
        <taxon>Alphaproteobacteria</taxon>
        <taxon>Hyphomicrobiales</taxon>
        <taxon>Methylopilaceae</taxon>
        <taxon>Methylopila</taxon>
    </lineage>
</organism>
<keyword evidence="8" id="KW-1185">Reference proteome</keyword>
<proteinExistence type="inferred from homology"/>
<name>A0A9W6N5Z4_9HYPH</name>
<keyword evidence="5" id="KW-0170">Cobalt</keyword>
<evidence type="ECO:0000313" key="8">
    <source>
        <dbReference type="Proteomes" id="UP001143309"/>
    </source>
</evidence>